<protein>
    <submittedName>
        <fullName evidence="2">Uncharacterized protein</fullName>
    </submittedName>
</protein>
<evidence type="ECO:0000313" key="2">
    <source>
        <dbReference type="EMBL" id="GGG64629.1"/>
    </source>
</evidence>
<feature type="compositionally biased region" description="Basic and acidic residues" evidence="1">
    <location>
        <begin position="176"/>
        <end position="198"/>
    </location>
</feature>
<proteinExistence type="predicted"/>
<dbReference type="Proteomes" id="UP000638848">
    <property type="component" value="Unassembled WGS sequence"/>
</dbReference>
<reference evidence="2" key="1">
    <citation type="journal article" date="2014" name="Int. J. Syst. Evol. Microbiol.">
        <title>Complete genome sequence of Corynebacterium casei LMG S-19264T (=DSM 44701T), isolated from a smear-ripened cheese.</title>
        <authorList>
            <consortium name="US DOE Joint Genome Institute (JGI-PGF)"/>
            <person name="Walter F."/>
            <person name="Albersmeier A."/>
            <person name="Kalinowski J."/>
            <person name="Ruckert C."/>
        </authorList>
    </citation>
    <scope>NUCLEOTIDE SEQUENCE</scope>
    <source>
        <strain evidence="2">CGMCC 1.12187</strain>
    </source>
</reference>
<gene>
    <name evidence="2" type="ORF">GCM10011374_30380</name>
</gene>
<dbReference type="AlphaFoldDB" id="A0A917H1Q7"/>
<feature type="region of interest" description="Disordered" evidence="1">
    <location>
        <begin position="169"/>
        <end position="198"/>
    </location>
</feature>
<evidence type="ECO:0000256" key="1">
    <source>
        <dbReference type="SAM" id="MobiDB-lite"/>
    </source>
</evidence>
<keyword evidence="3" id="KW-1185">Reference proteome</keyword>
<accession>A0A917H1Q7</accession>
<reference evidence="2" key="2">
    <citation type="submission" date="2020-09" db="EMBL/GenBank/DDBJ databases">
        <authorList>
            <person name="Sun Q."/>
            <person name="Zhou Y."/>
        </authorList>
    </citation>
    <scope>NUCLEOTIDE SEQUENCE</scope>
    <source>
        <strain evidence="2">CGMCC 1.12187</strain>
    </source>
</reference>
<comment type="caution">
    <text evidence="2">The sequence shown here is derived from an EMBL/GenBank/DDBJ whole genome shotgun (WGS) entry which is preliminary data.</text>
</comment>
<organism evidence="2 3">
    <name type="scientific">Kocuria dechangensis</name>
    <dbReference type="NCBI Taxonomy" id="1176249"/>
    <lineage>
        <taxon>Bacteria</taxon>
        <taxon>Bacillati</taxon>
        <taxon>Actinomycetota</taxon>
        <taxon>Actinomycetes</taxon>
        <taxon>Micrococcales</taxon>
        <taxon>Micrococcaceae</taxon>
        <taxon>Kocuria</taxon>
    </lineage>
</organism>
<dbReference type="RefSeq" id="WP_188538706.1">
    <property type="nucleotide sequence ID" value="NZ_BMEQ01000019.1"/>
</dbReference>
<evidence type="ECO:0000313" key="3">
    <source>
        <dbReference type="Proteomes" id="UP000638848"/>
    </source>
</evidence>
<sequence>MTVTATRTPKAPATPTAVTCEAAGGRAVMADALFGGARFYYLLVPSPRDAEKLTRVEFRFPDEPEFRVAQPGSDPLPVVRVAGHQDPAKAPKYVQKAVAEVLEAVAAWEARYQWGTPRTPEQHAEIGPHVTRAQHAEMLGLHQDHLEHLDRATVVAVLRAAVENGWATPDDVSELESERDKAAGQLEEHENDEESRTRTTKAFEELIAETGKFLDGYNGIGVPFDNYTAAQREQVLDDARHLEAAMDEALNATC</sequence>
<name>A0A917H1Q7_9MICC</name>
<dbReference type="EMBL" id="BMEQ01000019">
    <property type="protein sequence ID" value="GGG64629.1"/>
    <property type="molecule type" value="Genomic_DNA"/>
</dbReference>